<feature type="compositionally biased region" description="Polar residues" evidence="5">
    <location>
        <begin position="540"/>
        <end position="551"/>
    </location>
</feature>
<dbReference type="InterPro" id="IPR036128">
    <property type="entry name" value="Plus3-like_sf"/>
</dbReference>
<dbReference type="GO" id="GO:0003677">
    <property type="term" value="F:DNA binding"/>
    <property type="evidence" value="ECO:0007669"/>
    <property type="project" value="InterPro"/>
</dbReference>
<proteinExistence type="predicted"/>
<feature type="compositionally biased region" description="Polar residues" evidence="5">
    <location>
        <begin position="565"/>
        <end position="575"/>
    </location>
</feature>
<dbReference type="Pfam" id="PF03126">
    <property type="entry name" value="Plus-3"/>
    <property type="match status" value="1"/>
</dbReference>
<feature type="region of interest" description="Disordered" evidence="5">
    <location>
        <begin position="1"/>
        <end position="102"/>
    </location>
</feature>
<comment type="caution">
    <text evidence="7">The sequence shown here is derived from an EMBL/GenBank/DDBJ whole genome shotgun (WGS) entry which is preliminary data.</text>
</comment>
<feature type="compositionally biased region" description="Pro residues" evidence="5">
    <location>
        <begin position="25"/>
        <end position="36"/>
    </location>
</feature>
<reference evidence="7" key="1">
    <citation type="submission" date="2020-02" db="EMBL/GenBank/DDBJ databases">
        <authorList>
            <person name="Palmer J.M."/>
        </authorList>
    </citation>
    <scope>NUCLEOTIDE SEQUENCE</scope>
    <source>
        <strain evidence="7">EPUS1.4</strain>
        <tissue evidence="7">Thallus</tissue>
    </source>
</reference>
<feature type="compositionally biased region" description="Low complexity" evidence="5">
    <location>
        <begin position="7"/>
        <end position="16"/>
    </location>
</feature>
<evidence type="ECO:0000256" key="1">
    <source>
        <dbReference type="ARBA" id="ARBA00004123"/>
    </source>
</evidence>
<dbReference type="OrthoDB" id="166375at2759"/>
<dbReference type="PANTHER" id="PTHR13115">
    <property type="entry name" value="RNA POLYMERASE-ASSOCIATED PROTEIN RTF1 HOMOLOG"/>
    <property type="match status" value="1"/>
</dbReference>
<comment type="subcellular location">
    <subcellularLocation>
        <location evidence="1">Nucleus</location>
    </subcellularLocation>
</comment>
<feature type="compositionally biased region" description="Basic and acidic residues" evidence="5">
    <location>
        <begin position="155"/>
        <end position="164"/>
    </location>
</feature>
<feature type="region of interest" description="Disordered" evidence="5">
    <location>
        <begin position="155"/>
        <end position="267"/>
    </location>
</feature>
<name>A0A8H7AK43_9EURO</name>
<protein>
    <recommendedName>
        <fullName evidence="6">Plus3 domain-containing protein</fullName>
    </recommendedName>
</protein>
<dbReference type="PROSITE" id="PS51360">
    <property type="entry name" value="PLUS3"/>
    <property type="match status" value="1"/>
</dbReference>
<feature type="compositionally biased region" description="Acidic residues" evidence="5">
    <location>
        <begin position="242"/>
        <end position="251"/>
    </location>
</feature>
<keyword evidence="4" id="KW-0539">Nucleus</keyword>
<feature type="compositionally biased region" description="Basic and acidic residues" evidence="5">
    <location>
        <begin position="252"/>
        <end position="267"/>
    </location>
</feature>
<evidence type="ECO:0000256" key="2">
    <source>
        <dbReference type="ARBA" id="ARBA00023015"/>
    </source>
</evidence>
<keyword evidence="8" id="KW-1185">Reference proteome</keyword>
<evidence type="ECO:0000256" key="5">
    <source>
        <dbReference type="SAM" id="MobiDB-lite"/>
    </source>
</evidence>
<accession>A0A8H7AK43</accession>
<gene>
    <name evidence="7" type="ORF">GJ744_009285</name>
</gene>
<dbReference type="GO" id="GO:1990269">
    <property type="term" value="F:RNA polymerase II C-terminal domain phosphoserine binding"/>
    <property type="evidence" value="ECO:0007669"/>
    <property type="project" value="TreeGrafter"/>
</dbReference>
<dbReference type="EMBL" id="JAACFV010000054">
    <property type="protein sequence ID" value="KAF7508432.1"/>
    <property type="molecule type" value="Genomic_DNA"/>
</dbReference>
<keyword evidence="2" id="KW-0805">Transcription regulation</keyword>
<dbReference type="SMART" id="SM00719">
    <property type="entry name" value="Plus3"/>
    <property type="match status" value="1"/>
</dbReference>
<evidence type="ECO:0000313" key="8">
    <source>
        <dbReference type="Proteomes" id="UP000606974"/>
    </source>
</evidence>
<organism evidence="7 8">
    <name type="scientific">Endocarpon pusillum</name>
    <dbReference type="NCBI Taxonomy" id="364733"/>
    <lineage>
        <taxon>Eukaryota</taxon>
        <taxon>Fungi</taxon>
        <taxon>Dikarya</taxon>
        <taxon>Ascomycota</taxon>
        <taxon>Pezizomycotina</taxon>
        <taxon>Eurotiomycetes</taxon>
        <taxon>Chaetothyriomycetidae</taxon>
        <taxon>Verrucariales</taxon>
        <taxon>Verrucariaceae</taxon>
        <taxon>Endocarpon</taxon>
    </lineage>
</organism>
<feature type="domain" description="Plus3" evidence="6">
    <location>
        <begin position="270"/>
        <end position="408"/>
    </location>
</feature>
<feature type="region of interest" description="Disordered" evidence="5">
    <location>
        <begin position="536"/>
        <end position="588"/>
    </location>
</feature>
<dbReference type="Gene3D" id="3.90.70.200">
    <property type="entry name" value="Plus-3 domain"/>
    <property type="match status" value="1"/>
</dbReference>
<dbReference type="AlphaFoldDB" id="A0A8H7AK43"/>
<evidence type="ECO:0000313" key="7">
    <source>
        <dbReference type="EMBL" id="KAF7508432.1"/>
    </source>
</evidence>
<dbReference type="SUPFAM" id="SSF159042">
    <property type="entry name" value="Plus3-like"/>
    <property type="match status" value="1"/>
</dbReference>
<dbReference type="InterPro" id="IPR004343">
    <property type="entry name" value="Plus-3_dom"/>
</dbReference>
<dbReference type="Proteomes" id="UP000606974">
    <property type="component" value="Unassembled WGS sequence"/>
</dbReference>
<evidence type="ECO:0000256" key="3">
    <source>
        <dbReference type="ARBA" id="ARBA00023163"/>
    </source>
</evidence>
<evidence type="ECO:0000256" key="4">
    <source>
        <dbReference type="ARBA" id="ARBA00023242"/>
    </source>
</evidence>
<feature type="compositionally biased region" description="Basic and acidic residues" evidence="5">
    <location>
        <begin position="194"/>
        <end position="226"/>
    </location>
</feature>
<keyword evidence="3" id="KW-0804">Transcription</keyword>
<dbReference type="GO" id="GO:0016593">
    <property type="term" value="C:Cdc73/Paf1 complex"/>
    <property type="evidence" value="ECO:0007669"/>
    <property type="project" value="TreeGrafter"/>
</dbReference>
<dbReference type="PANTHER" id="PTHR13115:SF8">
    <property type="entry name" value="RNA POLYMERASE-ASSOCIATED PROTEIN RTF1 HOMOLOG"/>
    <property type="match status" value="1"/>
</dbReference>
<evidence type="ECO:0000259" key="6">
    <source>
        <dbReference type="PROSITE" id="PS51360"/>
    </source>
</evidence>
<feature type="compositionally biased region" description="Basic residues" evidence="5">
    <location>
        <begin position="52"/>
        <end position="64"/>
    </location>
</feature>
<feature type="compositionally biased region" description="Low complexity" evidence="5">
    <location>
        <begin position="74"/>
        <end position="89"/>
    </location>
</feature>
<sequence length="622" mass="69665">MADLDAELLALAGGDESSADERSPSPKPKSPSPPPHHLQRRSSSPADMGRKGTAKVIKKPRKRRADSDDDGEVSSASSRHSLHSASMSESHSEGGNPAIADEKAMFPYEKLYHNSRDKSEIDALPEIKREEILADRASQLERHQQDLALRRLLASREREEAKANEKKKRKAGTADLEESQRKSSRQRTTLGGRKAGERNDAIEAYKKQRAEKGIRDEQRRRDAAARKDRHGKGSPENGYSDADAEGESEVEWNDKKYKDRTPSPVKDDPIAELADIQRAKVGRDNFAQVCYNPGFEEAITDCYARICIGPSERNPGTNEYRLARIKGFTTGRPYAITAPNGRLIPVETYVVAAHGKAEKPWTFLECSMSRFTEDEWRRYRITMANEDLKLPNKSFINKKLDQINKLINHRFTDAEITEKIGRQQALVAKINREEERQPIEERRQTALAAGDDEAAQRYEEELRDIVPMKLALGTTLVKQEATYVNKEQERLAELNRRNQRINSENVRKAQLAEMRTKKKNLNPTPKVKGIEELFEGGSDLSRSGTPVNGVSTPPLKRAGTPLNDPVTNGTASPANGGTPKGHINAFKPVSKDKKGLPVIKKALLEEEMMKQTVMDLGIDIEI</sequence>